<keyword evidence="1" id="KW-0472">Membrane</keyword>
<proteinExistence type="predicted"/>
<feature type="transmembrane region" description="Helical" evidence="1">
    <location>
        <begin position="18"/>
        <end position="39"/>
    </location>
</feature>
<feature type="transmembrane region" description="Helical" evidence="1">
    <location>
        <begin position="91"/>
        <end position="110"/>
    </location>
</feature>
<name>A0A084EKH9_MYCCA</name>
<evidence type="ECO:0000256" key="1">
    <source>
        <dbReference type="SAM" id="Phobius"/>
    </source>
</evidence>
<evidence type="ECO:0008006" key="4">
    <source>
        <dbReference type="Google" id="ProtNLM"/>
    </source>
</evidence>
<dbReference type="RefSeq" id="WP_036432124.1">
    <property type="nucleotide sequence ID" value="NZ_JFDO01000024.1"/>
</dbReference>
<evidence type="ECO:0000313" key="3">
    <source>
        <dbReference type="Proteomes" id="UP000028533"/>
    </source>
</evidence>
<feature type="transmembrane region" description="Helical" evidence="1">
    <location>
        <begin position="131"/>
        <end position="151"/>
    </location>
</feature>
<protein>
    <recommendedName>
        <fullName evidence="4">Transmembrane protein</fullName>
    </recommendedName>
</protein>
<feature type="transmembrane region" description="Helical" evidence="1">
    <location>
        <begin position="167"/>
        <end position="193"/>
    </location>
</feature>
<feature type="transmembrane region" description="Helical" evidence="1">
    <location>
        <begin position="255"/>
        <end position="282"/>
    </location>
</feature>
<organism evidence="2 3">
    <name type="scientific">Mycoplasma capricolum subsp. capricolum 14232</name>
    <dbReference type="NCBI Taxonomy" id="1188238"/>
    <lineage>
        <taxon>Bacteria</taxon>
        <taxon>Bacillati</taxon>
        <taxon>Mycoplasmatota</taxon>
        <taxon>Mollicutes</taxon>
        <taxon>Mycoplasmataceae</taxon>
        <taxon>Mycoplasma</taxon>
    </lineage>
</organism>
<gene>
    <name evidence="2" type="ORF">MCAPa_5790</name>
</gene>
<feature type="transmembrane region" description="Helical" evidence="1">
    <location>
        <begin position="51"/>
        <end position="79"/>
    </location>
</feature>
<dbReference type="EMBL" id="JFDO01000024">
    <property type="protein sequence ID" value="KEZ18471.1"/>
    <property type="molecule type" value="Genomic_DNA"/>
</dbReference>
<reference evidence="2 3" key="1">
    <citation type="submission" date="2014-02" db="EMBL/GenBank/DDBJ databases">
        <title>Genome sequence of Mycoplasma capricolum subsp. capricolum strain 14232.</title>
        <authorList>
            <person name="Sirand-Pugnet P."/>
            <person name="Breton M."/>
            <person name="Dordet-Frisoni E."/>
            <person name="Baranowski E."/>
            <person name="Barre A."/>
            <person name="Couture C."/>
            <person name="Dupuy V."/>
            <person name="Gaurivaud P."/>
            <person name="Jacob D."/>
            <person name="Lemaitre C."/>
            <person name="Manso-Silvan L."/>
            <person name="Nikolski M."/>
            <person name="Nouvel L.-X."/>
            <person name="Poumarat F."/>
            <person name="Tardy F."/>
            <person name="Thebault P."/>
            <person name="Theil S."/>
            <person name="Citti C."/>
            <person name="Thiaucourt F."/>
            <person name="Blanchard A."/>
        </authorList>
    </citation>
    <scope>NUCLEOTIDE SEQUENCE [LARGE SCALE GENOMIC DNA]</scope>
    <source>
        <strain evidence="2 3">14232</strain>
    </source>
</reference>
<dbReference type="AlphaFoldDB" id="A0A084EKH9"/>
<accession>A0A084EKH9</accession>
<comment type="caution">
    <text evidence="2">The sequence shown here is derived from an EMBL/GenBank/DDBJ whole genome shotgun (WGS) entry which is preliminary data.</text>
</comment>
<feature type="transmembrane region" description="Helical" evidence="1">
    <location>
        <begin position="214"/>
        <end position="235"/>
    </location>
</feature>
<evidence type="ECO:0000313" key="2">
    <source>
        <dbReference type="EMBL" id="KEZ18471.1"/>
    </source>
</evidence>
<sequence length="317" mass="36452">MKNNNSSFFSSPRTQIKFFQWVGTIFAVIGMLISLYFLSKIDVKALDQSKQVLLALGYAIMGYMFWKTIISAVIILRFVKKSTDEELVANRYILASLSLNLGGFLTPWVLTSLPNVTTQSTIKPKWFLSRSFAIITTIGSAIFLGVLFWQLKTINPNTNWFDQSKEWYWILVGFIIGNGVLLVVGLLAFILFFNKNSKERFEGNTFTSFLMKTIAVFYLVIVTIELIVLMIYSILRLIGNIINTAARVLQADNALIGVLYFLFGLLTMFFQIYYVIFLTMMISQTIKGIWRKDGVITIKVYDKLKEKEDKYQLKHNR</sequence>
<keyword evidence="1" id="KW-1133">Transmembrane helix</keyword>
<keyword evidence="1" id="KW-0812">Transmembrane</keyword>
<dbReference type="Proteomes" id="UP000028533">
    <property type="component" value="Unassembled WGS sequence"/>
</dbReference>